<dbReference type="GO" id="GO:0016491">
    <property type="term" value="F:oxidoreductase activity"/>
    <property type="evidence" value="ECO:0007669"/>
    <property type="project" value="UniProtKB-KW"/>
</dbReference>
<dbReference type="Proteomes" id="UP001150238">
    <property type="component" value="Unassembled WGS sequence"/>
</dbReference>
<organism evidence="5 6">
    <name type="scientific">Lentinula lateritia</name>
    <dbReference type="NCBI Taxonomy" id="40482"/>
    <lineage>
        <taxon>Eukaryota</taxon>
        <taxon>Fungi</taxon>
        <taxon>Dikarya</taxon>
        <taxon>Basidiomycota</taxon>
        <taxon>Agaricomycotina</taxon>
        <taxon>Agaricomycetes</taxon>
        <taxon>Agaricomycetidae</taxon>
        <taxon>Agaricales</taxon>
        <taxon>Marasmiineae</taxon>
        <taxon>Omphalotaceae</taxon>
        <taxon>Lentinula</taxon>
    </lineage>
</organism>
<dbReference type="EMBL" id="JANVFS010000032">
    <property type="protein sequence ID" value="KAJ4470395.1"/>
    <property type="molecule type" value="Genomic_DNA"/>
</dbReference>
<dbReference type="Gene3D" id="3.20.20.100">
    <property type="entry name" value="NADP-dependent oxidoreductase domain"/>
    <property type="match status" value="1"/>
</dbReference>
<name>A0A9W9DI27_9AGAR</name>
<dbReference type="AlphaFoldDB" id="A0A9W9DI27"/>
<evidence type="ECO:0000313" key="6">
    <source>
        <dbReference type="Proteomes" id="UP001150238"/>
    </source>
</evidence>
<dbReference type="InterPro" id="IPR036812">
    <property type="entry name" value="NAD(P)_OxRdtase_dom_sf"/>
</dbReference>
<evidence type="ECO:0000256" key="2">
    <source>
        <dbReference type="ARBA" id="ARBA00022857"/>
    </source>
</evidence>
<dbReference type="PANTHER" id="PTHR43150:SF2">
    <property type="entry name" value="HYPERKINETIC, ISOFORM M"/>
    <property type="match status" value="1"/>
</dbReference>
<proteinExistence type="inferred from homology"/>
<evidence type="ECO:0000256" key="1">
    <source>
        <dbReference type="ARBA" id="ARBA00006515"/>
    </source>
</evidence>
<dbReference type="InterPro" id="IPR023210">
    <property type="entry name" value="NADP_OxRdtase_dom"/>
</dbReference>
<keyword evidence="2" id="KW-0521">NADP</keyword>
<protein>
    <submittedName>
        <fullName evidence="5">NADP-dependent oxidoreductase domain-containing protein</fullName>
    </submittedName>
</protein>
<reference evidence="5" key="2">
    <citation type="journal article" date="2023" name="Proc. Natl. Acad. Sci. U.S.A.">
        <title>A global phylogenomic analysis of the shiitake genus Lentinula.</title>
        <authorList>
            <person name="Sierra-Patev S."/>
            <person name="Min B."/>
            <person name="Naranjo-Ortiz M."/>
            <person name="Looney B."/>
            <person name="Konkel Z."/>
            <person name="Slot J.C."/>
            <person name="Sakamoto Y."/>
            <person name="Steenwyk J.L."/>
            <person name="Rokas A."/>
            <person name="Carro J."/>
            <person name="Camarero S."/>
            <person name="Ferreira P."/>
            <person name="Molpeceres G."/>
            <person name="Ruiz-Duenas F.J."/>
            <person name="Serrano A."/>
            <person name="Henrissat B."/>
            <person name="Drula E."/>
            <person name="Hughes K.W."/>
            <person name="Mata J.L."/>
            <person name="Ishikawa N.K."/>
            <person name="Vargas-Isla R."/>
            <person name="Ushijima S."/>
            <person name="Smith C.A."/>
            <person name="Donoghue J."/>
            <person name="Ahrendt S."/>
            <person name="Andreopoulos W."/>
            <person name="He G."/>
            <person name="LaButti K."/>
            <person name="Lipzen A."/>
            <person name="Ng V."/>
            <person name="Riley R."/>
            <person name="Sandor L."/>
            <person name="Barry K."/>
            <person name="Martinez A.T."/>
            <person name="Xiao Y."/>
            <person name="Gibbons J.G."/>
            <person name="Terashima K."/>
            <person name="Grigoriev I.V."/>
            <person name="Hibbett D."/>
        </authorList>
    </citation>
    <scope>NUCLEOTIDE SEQUENCE</scope>
    <source>
        <strain evidence="5">Sp2 HRB7682 ss15</strain>
    </source>
</reference>
<evidence type="ECO:0000259" key="4">
    <source>
        <dbReference type="Pfam" id="PF00248"/>
    </source>
</evidence>
<gene>
    <name evidence="5" type="ORF">C8J55DRAFT_537717</name>
</gene>
<accession>A0A9W9DI27</accession>
<evidence type="ECO:0000313" key="5">
    <source>
        <dbReference type="EMBL" id="KAJ4470395.1"/>
    </source>
</evidence>
<sequence>MLHHSKVRPYSLPFRRLKPSGLRVPLFSLGGFNELASAERSRKTAFENGVNMFNTAEGYWNGKSEEEIKWCIIKEVSLRHSNFVISTKLHLGMRRGPNNGGLARKHIFEDTQESLCRLQMDYVNVIFAHRPDPTVLMEEIVHAFNYEIEKGWVLYWVTSEWPAWEIEDAFHVADKLNLIGPIAERHRHKHDFKLTPSEGEYTPPYKKYGCTAEGREKIRKVKELGSVVKELETTIAALALTWVAKHPDTSTVILGATRPQQIVDNLKAIEVLPKPPVMEKIEDISL</sequence>
<dbReference type="Pfam" id="PF00248">
    <property type="entry name" value="Aldo_ket_red"/>
    <property type="match status" value="2"/>
</dbReference>
<evidence type="ECO:0000256" key="3">
    <source>
        <dbReference type="ARBA" id="ARBA00023002"/>
    </source>
</evidence>
<feature type="domain" description="NADP-dependent oxidoreductase" evidence="4">
    <location>
        <begin position="200"/>
        <end position="283"/>
    </location>
</feature>
<dbReference type="SUPFAM" id="SSF51430">
    <property type="entry name" value="NAD(P)-linked oxidoreductase"/>
    <property type="match status" value="1"/>
</dbReference>
<dbReference type="PANTHER" id="PTHR43150">
    <property type="entry name" value="HYPERKINETIC, ISOFORM M"/>
    <property type="match status" value="1"/>
</dbReference>
<dbReference type="InterPro" id="IPR005399">
    <property type="entry name" value="K_chnl_volt-dep_bsu_KCNAB-rel"/>
</dbReference>
<reference evidence="5" key="1">
    <citation type="submission" date="2022-08" db="EMBL/GenBank/DDBJ databases">
        <authorList>
            <consortium name="DOE Joint Genome Institute"/>
            <person name="Min B."/>
            <person name="Riley R."/>
            <person name="Sierra-Patev S."/>
            <person name="Naranjo-Ortiz M."/>
            <person name="Looney B."/>
            <person name="Konkel Z."/>
            <person name="Slot J.C."/>
            <person name="Sakamoto Y."/>
            <person name="Steenwyk J.L."/>
            <person name="Rokas A."/>
            <person name="Carro J."/>
            <person name="Camarero S."/>
            <person name="Ferreira P."/>
            <person name="Molpeceres G."/>
            <person name="Ruiz-Duenas F.J."/>
            <person name="Serrano A."/>
            <person name="Henrissat B."/>
            <person name="Drula E."/>
            <person name="Hughes K.W."/>
            <person name="Mata J.L."/>
            <person name="Ishikawa N.K."/>
            <person name="Vargas-Isla R."/>
            <person name="Ushijima S."/>
            <person name="Smith C.A."/>
            <person name="Ahrendt S."/>
            <person name="Andreopoulos W."/>
            <person name="He G."/>
            <person name="Labutti K."/>
            <person name="Lipzen A."/>
            <person name="Ng V."/>
            <person name="Sandor L."/>
            <person name="Barry K."/>
            <person name="Martinez A.T."/>
            <person name="Xiao Y."/>
            <person name="Gibbons J.G."/>
            <person name="Terashima K."/>
            <person name="Hibbett D.S."/>
            <person name="Grigoriev I.V."/>
        </authorList>
    </citation>
    <scope>NUCLEOTIDE SEQUENCE</scope>
    <source>
        <strain evidence="5">Sp2 HRB7682 ss15</strain>
    </source>
</reference>
<keyword evidence="3" id="KW-0560">Oxidoreductase</keyword>
<comment type="similarity">
    <text evidence="1">Belongs to the shaker potassium channel beta subunit family.</text>
</comment>
<feature type="domain" description="NADP-dependent oxidoreductase" evidence="4">
    <location>
        <begin position="33"/>
        <end position="171"/>
    </location>
</feature>
<comment type="caution">
    <text evidence="5">The sequence shown here is derived from an EMBL/GenBank/DDBJ whole genome shotgun (WGS) entry which is preliminary data.</text>
</comment>